<dbReference type="Proteomes" id="UP001157109">
    <property type="component" value="Unassembled WGS sequence"/>
</dbReference>
<reference evidence="3" key="1">
    <citation type="journal article" date="2019" name="Int. J. Syst. Evol. Microbiol.">
        <title>The Global Catalogue of Microorganisms (GCM) 10K type strain sequencing project: providing services to taxonomists for standard genome sequencing and annotation.</title>
        <authorList>
            <consortium name="The Broad Institute Genomics Platform"/>
            <consortium name="The Broad Institute Genome Sequencing Center for Infectious Disease"/>
            <person name="Wu L."/>
            <person name="Ma J."/>
        </authorList>
    </citation>
    <scope>NUCLEOTIDE SEQUENCE [LARGE SCALE GENOMIC DNA]</scope>
    <source>
        <strain evidence="3">NBRC 105830</strain>
    </source>
</reference>
<organism evidence="2 3">
    <name type="scientific">Arsenicicoccus piscis</name>
    <dbReference type="NCBI Taxonomy" id="673954"/>
    <lineage>
        <taxon>Bacteria</taxon>
        <taxon>Bacillati</taxon>
        <taxon>Actinomycetota</taxon>
        <taxon>Actinomycetes</taxon>
        <taxon>Micrococcales</taxon>
        <taxon>Intrasporangiaceae</taxon>
        <taxon>Arsenicicoccus</taxon>
    </lineage>
</organism>
<name>A0ABQ6HR18_9MICO</name>
<evidence type="ECO:0000313" key="2">
    <source>
        <dbReference type="EMBL" id="GMA20908.1"/>
    </source>
</evidence>
<protein>
    <submittedName>
        <fullName evidence="2">Uncharacterized protein</fullName>
    </submittedName>
</protein>
<feature type="region of interest" description="Disordered" evidence="1">
    <location>
        <begin position="49"/>
        <end position="68"/>
    </location>
</feature>
<gene>
    <name evidence="2" type="ORF">GCM10025862_29290</name>
</gene>
<evidence type="ECO:0000313" key="3">
    <source>
        <dbReference type="Proteomes" id="UP001157109"/>
    </source>
</evidence>
<dbReference type="RefSeq" id="WP_241441253.1">
    <property type="nucleotide sequence ID" value="NZ_BSUJ01000001.1"/>
</dbReference>
<dbReference type="EMBL" id="BSUJ01000001">
    <property type="protein sequence ID" value="GMA20908.1"/>
    <property type="molecule type" value="Genomic_DNA"/>
</dbReference>
<accession>A0ABQ6HR18</accession>
<evidence type="ECO:0000256" key="1">
    <source>
        <dbReference type="SAM" id="MobiDB-lite"/>
    </source>
</evidence>
<sequence>MDSREQLGATTTALLDERDDLALVFAEISGQFFHDAAARHPERVINVGTASSCSSAPEEGWPSVASDR</sequence>
<keyword evidence="3" id="KW-1185">Reference proteome</keyword>
<proteinExistence type="predicted"/>
<comment type="caution">
    <text evidence="2">The sequence shown here is derived from an EMBL/GenBank/DDBJ whole genome shotgun (WGS) entry which is preliminary data.</text>
</comment>